<accession>M4BSF7</accession>
<reference evidence="1" key="2">
    <citation type="submission" date="2015-06" db="UniProtKB">
        <authorList>
            <consortium name="EnsemblProtists"/>
        </authorList>
    </citation>
    <scope>IDENTIFICATION</scope>
    <source>
        <strain evidence="1">Emoy2</strain>
    </source>
</reference>
<evidence type="ECO:0000313" key="2">
    <source>
        <dbReference type="Proteomes" id="UP000011713"/>
    </source>
</evidence>
<sequence length="88" mass="10264">MGDVFFFVANQDEEWPVGLFALRKSEFKNGRRFLRQCRRKCGVFERDMSRVNGSGQQGIWPVKVFPGCWCRIGCRRVKSLQHCSSKSM</sequence>
<dbReference type="AlphaFoldDB" id="M4BSF7"/>
<name>M4BSF7_HYAAE</name>
<organism evidence="1 2">
    <name type="scientific">Hyaloperonospora arabidopsidis (strain Emoy2)</name>
    <name type="common">Downy mildew agent</name>
    <name type="synonym">Peronospora arabidopsidis</name>
    <dbReference type="NCBI Taxonomy" id="559515"/>
    <lineage>
        <taxon>Eukaryota</taxon>
        <taxon>Sar</taxon>
        <taxon>Stramenopiles</taxon>
        <taxon>Oomycota</taxon>
        <taxon>Peronosporomycetes</taxon>
        <taxon>Peronosporales</taxon>
        <taxon>Peronosporaceae</taxon>
        <taxon>Hyaloperonospora</taxon>
    </lineage>
</organism>
<dbReference type="EMBL" id="JH598703">
    <property type="status" value="NOT_ANNOTATED_CDS"/>
    <property type="molecule type" value="Genomic_DNA"/>
</dbReference>
<proteinExistence type="predicted"/>
<reference evidence="2" key="1">
    <citation type="journal article" date="2010" name="Science">
        <title>Signatures of adaptation to obligate biotrophy in the Hyaloperonospora arabidopsidis genome.</title>
        <authorList>
            <person name="Baxter L."/>
            <person name="Tripathy S."/>
            <person name="Ishaque N."/>
            <person name="Boot N."/>
            <person name="Cabral A."/>
            <person name="Kemen E."/>
            <person name="Thines M."/>
            <person name="Ah-Fong A."/>
            <person name="Anderson R."/>
            <person name="Badejoko W."/>
            <person name="Bittner-Eddy P."/>
            <person name="Boore J.L."/>
            <person name="Chibucos M.C."/>
            <person name="Coates M."/>
            <person name="Dehal P."/>
            <person name="Delehaunty K."/>
            <person name="Dong S."/>
            <person name="Downton P."/>
            <person name="Dumas B."/>
            <person name="Fabro G."/>
            <person name="Fronick C."/>
            <person name="Fuerstenberg S.I."/>
            <person name="Fulton L."/>
            <person name="Gaulin E."/>
            <person name="Govers F."/>
            <person name="Hughes L."/>
            <person name="Humphray S."/>
            <person name="Jiang R.H."/>
            <person name="Judelson H."/>
            <person name="Kamoun S."/>
            <person name="Kyung K."/>
            <person name="Meijer H."/>
            <person name="Minx P."/>
            <person name="Morris P."/>
            <person name="Nelson J."/>
            <person name="Phuntumart V."/>
            <person name="Qutob D."/>
            <person name="Rehmany A."/>
            <person name="Rougon-Cardoso A."/>
            <person name="Ryden P."/>
            <person name="Torto-Alalibo T."/>
            <person name="Studholme D."/>
            <person name="Wang Y."/>
            <person name="Win J."/>
            <person name="Wood J."/>
            <person name="Clifton S.W."/>
            <person name="Rogers J."/>
            <person name="Van den Ackerveken G."/>
            <person name="Jones J.D."/>
            <person name="McDowell J.M."/>
            <person name="Beynon J."/>
            <person name="Tyler B.M."/>
        </authorList>
    </citation>
    <scope>NUCLEOTIDE SEQUENCE [LARGE SCALE GENOMIC DNA]</scope>
    <source>
        <strain evidence="2">Emoy2</strain>
    </source>
</reference>
<dbReference type="VEuPathDB" id="FungiDB:HpaG809349"/>
<keyword evidence="2" id="KW-1185">Reference proteome</keyword>
<dbReference type="InParanoid" id="M4BSF7"/>
<dbReference type="HOGENOM" id="CLU_2473775_0_0_1"/>
<dbReference type="Proteomes" id="UP000011713">
    <property type="component" value="Unassembled WGS sequence"/>
</dbReference>
<dbReference type="EnsemblProtists" id="HpaT809349">
    <property type="protein sequence ID" value="HpaP809349"/>
    <property type="gene ID" value="HpaG809349"/>
</dbReference>
<protein>
    <submittedName>
        <fullName evidence="1">Uncharacterized protein</fullName>
    </submittedName>
</protein>
<evidence type="ECO:0000313" key="1">
    <source>
        <dbReference type="EnsemblProtists" id="HpaP809349"/>
    </source>
</evidence>